<dbReference type="Proteomes" id="UP001497700">
    <property type="component" value="Unassembled WGS sequence"/>
</dbReference>
<organism evidence="1 2">
    <name type="scientific">Hypoxylon rubiginosum</name>
    <dbReference type="NCBI Taxonomy" id="110542"/>
    <lineage>
        <taxon>Eukaryota</taxon>
        <taxon>Fungi</taxon>
        <taxon>Dikarya</taxon>
        <taxon>Ascomycota</taxon>
        <taxon>Pezizomycotina</taxon>
        <taxon>Sordariomycetes</taxon>
        <taxon>Xylariomycetidae</taxon>
        <taxon>Xylariales</taxon>
        <taxon>Hypoxylaceae</taxon>
        <taxon>Hypoxylon</taxon>
    </lineage>
</organism>
<evidence type="ECO:0000313" key="1">
    <source>
        <dbReference type="EMBL" id="KAI4860445.1"/>
    </source>
</evidence>
<proteinExistence type="predicted"/>
<gene>
    <name evidence="1" type="ORF">F4820DRAFT_108758</name>
</gene>
<comment type="caution">
    <text evidence="1">The sequence shown here is derived from an EMBL/GenBank/DDBJ whole genome shotgun (WGS) entry which is preliminary data.</text>
</comment>
<sequence>MAGLSLKVTARSRKGLKGLPPSVELPPDATIDDAKIAIAKAARVSDYNRIGIFDPVSKKTLKDRKSLLRDQPEVVKHGELLVKDLGPQIGWRLVYFIEYLGPLLFHPFFLGVRKQLYPAVYPLIKNVVPTPVTRTGELSFAQQAAFAMIALHFAKRELETLFLHKFAANTMPFAYVFRNSFFYWAFAGLLGALELYAPFSPAALVEPTPTNEYIIYLGLALYAFGELANFDVHYYLAHLRKPGETARKLPRGHGFGLVTCPNYMFEILAWVGILLVTRSPSLLLFITIGSYFMYIWGWGKEKAYRKQFGDKYKKKRYVILPGLL</sequence>
<evidence type="ECO:0000313" key="2">
    <source>
        <dbReference type="Proteomes" id="UP001497700"/>
    </source>
</evidence>
<name>A0ACB9YN27_9PEZI</name>
<reference evidence="1 2" key="1">
    <citation type="journal article" date="2022" name="New Phytol.">
        <title>Ecological generalism drives hyperdiversity of secondary metabolite gene clusters in xylarialean endophytes.</title>
        <authorList>
            <person name="Franco M.E.E."/>
            <person name="Wisecaver J.H."/>
            <person name="Arnold A.E."/>
            <person name="Ju Y.M."/>
            <person name="Slot J.C."/>
            <person name="Ahrendt S."/>
            <person name="Moore L.P."/>
            <person name="Eastman K.E."/>
            <person name="Scott K."/>
            <person name="Konkel Z."/>
            <person name="Mondo S.J."/>
            <person name="Kuo A."/>
            <person name="Hayes R.D."/>
            <person name="Haridas S."/>
            <person name="Andreopoulos B."/>
            <person name="Riley R."/>
            <person name="LaButti K."/>
            <person name="Pangilinan J."/>
            <person name="Lipzen A."/>
            <person name="Amirebrahimi M."/>
            <person name="Yan J."/>
            <person name="Adam C."/>
            <person name="Keymanesh K."/>
            <person name="Ng V."/>
            <person name="Louie K."/>
            <person name="Northen T."/>
            <person name="Drula E."/>
            <person name="Henrissat B."/>
            <person name="Hsieh H.M."/>
            <person name="Youens-Clark K."/>
            <person name="Lutzoni F."/>
            <person name="Miadlikowska J."/>
            <person name="Eastwood D.C."/>
            <person name="Hamelin R.C."/>
            <person name="Grigoriev I.V."/>
            <person name="U'Ren J.M."/>
        </authorList>
    </citation>
    <scope>NUCLEOTIDE SEQUENCE [LARGE SCALE GENOMIC DNA]</scope>
    <source>
        <strain evidence="1 2">CBS 119005</strain>
    </source>
</reference>
<keyword evidence="2" id="KW-1185">Reference proteome</keyword>
<accession>A0ACB9YN27</accession>
<protein>
    <submittedName>
        <fullName evidence="1">3-oxo-5-alpha-steroid 4-dehydrogenase-domain-containing protein</fullName>
    </submittedName>
</protein>
<dbReference type="EMBL" id="MU393586">
    <property type="protein sequence ID" value="KAI4860445.1"/>
    <property type="molecule type" value="Genomic_DNA"/>
</dbReference>